<proteinExistence type="predicted"/>
<feature type="signal peptide" evidence="2">
    <location>
        <begin position="1"/>
        <end position="21"/>
    </location>
</feature>
<evidence type="ECO:0000313" key="4">
    <source>
        <dbReference type="EMBL" id="STY66075.1"/>
    </source>
</evidence>
<evidence type="ECO:0000256" key="2">
    <source>
        <dbReference type="SAM" id="SignalP"/>
    </source>
</evidence>
<feature type="domain" description="Factor H binding protein-like C-terminal" evidence="3">
    <location>
        <begin position="127"/>
        <end position="226"/>
    </location>
</feature>
<dbReference type="InterPro" id="IPR014902">
    <property type="entry name" value="FHBP-like_C"/>
</dbReference>
<keyword evidence="2" id="KW-0732">Signal</keyword>
<dbReference type="PROSITE" id="PS51257">
    <property type="entry name" value="PROKAR_LIPOPROTEIN"/>
    <property type="match status" value="1"/>
</dbReference>
<dbReference type="RefSeq" id="WP_006251430.1">
    <property type="nucleotide sequence ID" value="NZ_CP097337.1"/>
</dbReference>
<evidence type="ECO:0000256" key="1">
    <source>
        <dbReference type="SAM" id="MobiDB-lite"/>
    </source>
</evidence>
<feature type="compositionally biased region" description="Basic and acidic residues" evidence="1">
    <location>
        <begin position="36"/>
        <end position="51"/>
    </location>
</feature>
<evidence type="ECO:0000259" key="3">
    <source>
        <dbReference type="Pfam" id="PF08794"/>
    </source>
</evidence>
<feature type="region of interest" description="Disordered" evidence="1">
    <location>
        <begin position="20"/>
        <end position="51"/>
    </location>
</feature>
<protein>
    <submittedName>
        <fullName evidence="4">Lipoprotein GNA1870 C terminal like</fullName>
    </submittedName>
</protein>
<evidence type="ECO:0000313" key="5">
    <source>
        <dbReference type="Proteomes" id="UP000254031"/>
    </source>
</evidence>
<keyword evidence="4" id="KW-0449">Lipoprotein</keyword>
<dbReference type="SUPFAM" id="SSF56925">
    <property type="entry name" value="OMPA-like"/>
    <property type="match status" value="1"/>
</dbReference>
<name>A0A378NEA9_MANHA</name>
<reference evidence="4 5" key="1">
    <citation type="submission" date="2018-06" db="EMBL/GenBank/DDBJ databases">
        <authorList>
            <consortium name="Pathogen Informatics"/>
            <person name="Doyle S."/>
        </authorList>
    </citation>
    <scope>NUCLEOTIDE SEQUENCE [LARGE SCALE GENOMIC DNA]</scope>
    <source>
        <strain evidence="4 5">NCTC9380</strain>
    </source>
</reference>
<accession>A0A378NEA9</accession>
<dbReference type="EMBL" id="UGPL01000006">
    <property type="protein sequence ID" value="STY66075.1"/>
    <property type="molecule type" value="Genomic_DNA"/>
</dbReference>
<gene>
    <name evidence="4" type="ORF">NCTC9380_01356</name>
</gene>
<organism evidence="4 5">
    <name type="scientific">Mannheimia haemolytica</name>
    <name type="common">Pasteurella haemolytica</name>
    <dbReference type="NCBI Taxonomy" id="75985"/>
    <lineage>
        <taxon>Bacteria</taxon>
        <taxon>Pseudomonadati</taxon>
        <taxon>Pseudomonadota</taxon>
        <taxon>Gammaproteobacteria</taxon>
        <taxon>Pasteurellales</taxon>
        <taxon>Pasteurellaceae</taxon>
        <taxon>Mannheimia</taxon>
    </lineage>
</organism>
<sequence>MKSIKKLTLATLILVGLTACGSGGSGSSSNNAKSKPQVELKKTEEDKKAEEAKKIAEAKGIGNKEYKDGLNELEEKNETGKNGEEIRTHGYLYNSHYSVVTAKMKQTLQENGRQMEPTVEVKGLKTENLPTEGKATYKGEAFDSHGNNSNSVVGGELIYNVDFSSRTGSGLVKNVQGGSIELAQGEIKNDSIIASAHQKYNDQAVGNGSYNIQFFGPNAEEIGGKIELNGEGEGSMKQMLGIAGTREEQK</sequence>
<dbReference type="AlphaFoldDB" id="A0A378NEA9"/>
<feature type="chain" id="PRO_5016624162" evidence="2">
    <location>
        <begin position="22"/>
        <end position="250"/>
    </location>
</feature>
<dbReference type="Gene3D" id="2.40.160.90">
    <property type="match status" value="1"/>
</dbReference>
<dbReference type="Proteomes" id="UP000254031">
    <property type="component" value="Unassembled WGS sequence"/>
</dbReference>
<dbReference type="InterPro" id="IPR011250">
    <property type="entry name" value="OMP/PagP_B-barrel"/>
</dbReference>
<dbReference type="Pfam" id="PF08794">
    <property type="entry name" value="FHBP_C"/>
    <property type="match status" value="1"/>
</dbReference>